<evidence type="ECO:0000256" key="4">
    <source>
        <dbReference type="ARBA" id="ARBA00022723"/>
    </source>
</evidence>
<dbReference type="GO" id="GO:0008270">
    <property type="term" value="F:zinc ion binding"/>
    <property type="evidence" value="ECO:0007669"/>
    <property type="project" value="UniProtKB-KW"/>
</dbReference>
<feature type="region of interest" description="Disordered" evidence="9">
    <location>
        <begin position="187"/>
        <end position="229"/>
    </location>
</feature>
<feature type="domain" description="RING-type" evidence="10">
    <location>
        <begin position="14"/>
        <end position="54"/>
    </location>
</feature>
<keyword evidence="5 8" id="KW-0863">Zinc-finger</keyword>
<evidence type="ECO:0000256" key="1">
    <source>
        <dbReference type="ARBA" id="ARBA00000900"/>
    </source>
</evidence>
<dbReference type="SUPFAM" id="SSF57850">
    <property type="entry name" value="RING/U-box"/>
    <property type="match status" value="1"/>
</dbReference>
<dbReference type="Gene3D" id="3.30.40.10">
    <property type="entry name" value="Zinc/RING finger domain, C3HC4 (zinc finger)"/>
    <property type="match status" value="1"/>
</dbReference>
<gene>
    <name evidence="12" type="primary">LOC111009932</name>
</gene>
<feature type="compositionally biased region" description="Low complexity" evidence="9">
    <location>
        <begin position="338"/>
        <end position="360"/>
    </location>
</feature>
<evidence type="ECO:0000256" key="9">
    <source>
        <dbReference type="SAM" id="MobiDB-lite"/>
    </source>
</evidence>
<dbReference type="Pfam" id="PF13639">
    <property type="entry name" value="zf-RING_2"/>
    <property type="match status" value="1"/>
</dbReference>
<feature type="compositionally biased region" description="Low complexity" evidence="9">
    <location>
        <begin position="161"/>
        <end position="174"/>
    </location>
</feature>
<dbReference type="PANTHER" id="PTHR46463">
    <property type="entry name" value="ZINC FINGER, RING/FYVE/PHD-TYPE"/>
    <property type="match status" value="1"/>
</dbReference>
<dbReference type="GO" id="GO:0061630">
    <property type="term" value="F:ubiquitin protein ligase activity"/>
    <property type="evidence" value="ECO:0007669"/>
    <property type="project" value="UniProtKB-EC"/>
</dbReference>
<dbReference type="OrthoDB" id="8062037at2759"/>
<dbReference type="PROSITE" id="PS50089">
    <property type="entry name" value="ZF_RING_2"/>
    <property type="match status" value="1"/>
</dbReference>
<dbReference type="AlphaFoldDB" id="A0A6J1CAQ5"/>
<evidence type="ECO:0000313" key="12">
    <source>
        <dbReference type="RefSeq" id="XP_022138870.1"/>
    </source>
</evidence>
<dbReference type="EC" id="2.3.2.27" evidence="2"/>
<dbReference type="InterPro" id="IPR001841">
    <property type="entry name" value="Znf_RING"/>
</dbReference>
<evidence type="ECO:0000256" key="8">
    <source>
        <dbReference type="PROSITE-ProRule" id="PRU00175"/>
    </source>
</evidence>
<evidence type="ECO:0000256" key="3">
    <source>
        <dbReference type="ARBA" id="ARBA00022679"/>
    </source>
</evidence>
<organism evidence="11 12">
    <name type="scientific">Momordica charantia</name>
    <name type="common">Bitter gourd</name>
    <name type="synonym">Balsam pear</name>
    <dbReference type="NCBI Taxonomy" id="3673"/>
    <lineage>
        <taxon>Eukaryota</taxon>
        <taxon>Viridiplantae</taxon>
        <taxon>Streptophyta</taxon>
        <taxon>Embryophyta</taxon>
        <taxon>Tracheophyta</taxon>
        <taxon>Spermatophyta</taxon>
        <taxon>Magnoliopsida</taxon>
        <taxon>eudicotyledons</taxon>
        <taxon>Gunneridae</taxon>
        <taxon>Pentapetalae</taxon>
        <taxon>rosids</taxon>
        <taxon>fabids</taxon>
        <taxon>Cucurbitales</taxon>
        <taxon>Cucurbitaceae</taxon>
        <taxon>Momordiceae</taxon>
        <taxon>Momordica</taxon>
    </lineage>
</organism>
<dbReference type="Proteomes" id="UP000504603">
    <property type="component" value="Unplaced"/>
</dbReference>
<dbReference type="GeneID" id="111009932"/>
<keyword evidence="4" id="KW-0479">Metal-binding</keyword>
<reference evidence="12" key="1">
    <citation type="submission" date="2025-08" db="UniProtKB">
        <authorList>
            <consortium name="RefSeq"/>
        </authorList>
    </citation>
    <scope>IDENTIFICATION</scope>
</reference>
<keyword evidence="11" id="KW-1185">Reference proteome</keyword>
<protein>
    <recommendedName>
        <fullName evidence="2">RING-type E3 ubiquitin transferase</fullName>
        <ecNumber evidence="2">2.3.2.27</ecNumber>
    </recommendedName>
</protein>
<dbReference type="KEGG" id="mcha:111009932"/>
<sequence>MADFTSDDDSEDACCICLDPFTSHNPPTVTCCKHEYHLQCILDWSQRSNECPICCQLLVLKDPVGQELIMAMASERILKSRSMSSAASTSLRFHENFDVDHDSSHSDDSDFDDLIMQHLAAAASRARYVHRSERQRHFVSPEGVPQQTCPLSPRYQDPTLSSPISDSPSPGSISEFHVQALSSVGLHDGNEFSRTGTNKISPRALLTETSSGSQQKTNQSEGLSFPDSIKSKISSTSTKSVYKESIWRSTKGIKEKLLARNSSVKDLSRGVKREVSAGIAGVARMFERLDLTSKRNAASVALFSCNGGTSKSSKGKNVVQESAVTDDSNKIHRICTGSPSSQVSPTVPSSVEVSPSQRGD</sequence>
<evidence type="ECO:0000259" key="10">
    <source>
        <dbReference type="PROSITE" id="PS50089"/>
    </source>
</evidence>
<evidence type="ECO:0000256" key="6">
    <source>
        <dbReference type="ARBA" id="ARBA00022786"/>
    </source>
</evidence>
<keyword evidence="6" id="KW-0833">Ubl conjugation pathway</keyword>
<feature type="region of interest" description="Disordered" evidence="9">
    <location>
        <begin position="308"/>
        <end position="360"/>
    </location>
</feature>
<comment type="catalytic activity">
    <reaction evidence="1">
        <text>S-ubiquitinyl-[E2 ubiquitin-conjugating enzyme]-L-cysteine + [acceptor protein]-L-lysine = [E2 ubiquitin-conjugating enzyme]-L-cysteine + N(6)-ubiquitinyl-[acceptor protein]-L-lysine.</text>
        <dbReference type="EC" id="2.3.2.27"/>
    </reaction>
</comment>
<evidence type="ECO:0000313" key="11">
    <source>
        <dbReference type="Proteomes" id="UP000504603"/>
    </source>
</evidence>
<name>A0A6J1CAQ5_MOMCH</name>
<accession>A0A6J1CAQ5</accession>
<feature type="compositionally biased region" description="Polar residues" evidence="9">
    <location>
        <begin position="207"/>
        <end position="222"/>
    </location>
</feature>
<feature type="region of interest" description="Disordered" evidence="9">
    <location>
        <begin position="133"/>
        <end position="174"/>
    </location>
</feature>
<proteinExistence type="predicted"/>
<dbReference type="PANTHER" id="PTHR46463:SF16">
    <property type="entry name" value="E3 UBIQUITIN-PROTEIN LIGASE RHF1A"/>
    <property type="match status" value="1"/>
</dbReference>
<evidence type="ECO:0000256" key="2">
    <source>
        <dbReference type="ARBA" id="ARBA00012483"/>
    </source>
</evidence>
<keyword evidence="7" id="KW-0862">Zinc</keyword>
<dbReference type="RefSeq" id="XP_022138870.1">
    <property type="nucleotide sequence ID" value="XM_022283178.1"/>
</dbReference>
<evidence type="ECO:0000256" key="7">
    <source>
        <dbReference type="ARBA" id="ARBA00022833"/>
    </source>
</evidence>
<dbReference type="InterPro" id="IPR013083">
    <property type="entry name" value="Znf_RING/FYVE/PHD"/>
</dbReference>
<evidence type="ECO:0000256" key="5">
    <source>
        <dbReference type="ARBA" id="ARBA00022771"/>
    </source>
</evidence>
<dbReference type="SMART" id="SM00184">
    <property type="entry name" value="RING"/>
    <property type="match status" value="1"/>
</dbReference>
<keyword evidence="3" id="KW-0808">Transferase</keyword>